<protein>
    <submittedName>
        <fullName evidence="1">Uncharacterized protein</fullName>
    </submittedName>
</protein>
<reference evidence="1 2" key="1">
    <citation type="submission" date="2018-09" db="EMBL/GenBank/DDBJ databases">
        <title>Bacillus saliacetes sp. nov., isolated from Thai shrimp paste (Ka-pi).</title>
        <authorList>
            <person name="Daroonpunt R."/>
            <person name="Tanasupawat S."/>
            <person name="Yiamsombut S."/>
        </authorList>
    </citation>
    <scope>NUCLEOTIDE SEQUENCE [LARGE SCALE GENOMIC DNA]</scope>
    <source>
        <strain evidence="1 2">SKP7-4</strain>
    </source>
</reference>
<dbReference type="EMBL" id="QXIR01000037">
    <property type="protein sequence ID" value="RIW29028.1"/>
    <property type="molecule type" value="Genomic_DNA"/>
</dbReference>
<gene>
    <name evidence="1" type="ORF">D3H55_20105</name>
</gene>
<organism evidence="1 2">
    <name type="scientific">Bacillus salacetis</name>
    <dbReference type="NCBI Taxonomy" id="2315464"/>
    <lineage>
        <taxon>Bacteria</taxon>
        <taxon>Bacillati</taxon>
        <taxon>Bacillota</taxon>
        <taxon>Bacilli</taxon>
        <taxon>Bacillales</taxon>
        <taxon>Bacillaceae</taxon>
        <taxon>Bacillus</taxon>
    </lineage>
</organism>
<evidence type="ECO:0000313" key="2">
    <source>
        <dbReference type="Proteomes" id="UP000265801"/>
    </source>
</evidence>
<dbReference type="AlphaFoldDB" id="A0A3A1QTC0"/>
<dbReference type="Proteomes" id="UP000265801">
    <property type="component" value="Unassembled WGS sequence"/>
</dbReference>
<keyword evidence="2" id="KW-1185">Reference proteome</keyword>
<comment type="caution">
    <text evidence="1">The sequence shown here is derived from an EMBL/GenBank/DDBJ whole genome shotgun (WGS) entry which is preliminary data.</text>
</comment>
<sequence length="76" mass="8846">MYEGNEEGEGINIWYCMQSGTTSWSMPGVSENKRWICLENLQTNKEHLIFGMHGPRSKYQMPYKNFNNIFLSSYAG</sequence>
<accession>A0A3A1QTC0</accession>
<evidence type="ECO:0000313" key="1">
    <source>
        <dbReference type="EMBL" id="RIW29028.1"/>
    </source>
</evidence>
<name>A0A3A1QTC0_9BACI</name>
<proteinExistence type="predicted"/>